<feature type="domain" description="PDZ" evidence="1">
    <location>
        <begin position="75"/>
        <end position="150"/>
    </location>
</feature>
<organism evidence="2 3">
    <name type="scientific">Petromyzon marinus</name>
    <name type="common">Sea lamprey</name>
    <dbReference type="NCBI Taxonomy" id="7757"/>
    <lineage>
        <taxon>Eukaryota</taxon>
        <taxon>Metazoa</taxon>
        <taxon>Chordata</taxon>
        <taxon>Craniata</taxon>
        <taxon>Vertebrata</taxon>
        <taxon>Cyclostomata</taxon>
        <taxon>Hyperoartia</taxon>
        <taxon>Petromyzontiformes</taxon>
        <taxon>Petromyzontidae</taxon>
        <taxon>Petromyzon</taxon>
    </lineage>
</organism>
<proteinExistence type="predicted"/>
<keyword evidence="2" id="KW-1185">Reference proteome</keyword>
<dbReference type="PROSITE" id="PS50106">
    <property type="entry name" value="PDZ"/>
    <property type="match status" value="1"/>
</dbReference>
<dbReference type="Gene3D" id="2.30.42.10">
    <property type="match status" value="1"/>
</dbReference>
<reference evidence="3" key="1">
    <citation type="submission" date="2025-08" db="UniProtKB">
        <authorList>
            <consortium name="RefSeq"/>
        </authorList>
    </citation>
    <scope>IDENTIFICATION</scope>
    <source>
        <tissue evidence="3">Sperm</tissue>
    </source>
</reference>
<dbReference type="SUPFAM" id="SSF50156">
    <property type="entry name" value="PDZ domain-like"/>
    <property type="match status" value="1"/>
</dbReference>
<dbReference type="Proteomes" id="UP001318040">
    <property type="component" value="Chromosome 13"/>
</dbReference>
<dbReference type="InterPro" id="IPR036034">
    <property type="entry name" value="PDZ_sf"/>
</dbReference>
<evidence type="ECO:0000313" key="3">
    <source>
        <dbReference type="RefSeq" id="XP_032809584.1"/>
    </source>
</evidence>
<sequence length="235" mass="24662">MASVRGRGIGTFNVEWRYPDGGECGDGEASAMVDPVNVQHFGSTLVDMGPTLGQRFPDVDAPSGMHPACPRPQGLGFSIVGGRDSTRGIMGIFVKTVFPGGAAAMDGRLREGDELLEVNGEPVRGLTHVEAIATFKRLPRGVVTLAVRAPLCGAATFDLASDMTFGLTPSSGHVTGKASDPMDQIVVEVTLMKGQGSSQSYRVKYTGGGRWGGGERAVEGSSLPWPRLTELAGER</sequence>
<dbReference type="RefSeq" id="XP_032809584.1">
    <property type="nucleotide sequence ID" value="XM_032953693.1"/>
</dbReference>
<protein>
    <submittedName>
        <fullName evidence="3">Pro-interleukin-16-like</fullName>
    </submittedName>
</protein>
<dbReference type="PANTHER" id="PTHR11324:SF16">
    <property type="entry name" value="PDZ DOMAIN-CONTAINING PROTEIN 2"/>
    <property type="match status" value="1"/>
</dbReference>
<dbReference type="AlphaFoldDB" id="A0AAJ7WTG9"/>
<evidence type="ECO:0000313" key="2">
    <source>
        <dbReference type="Proteomes" id="UP001318040"/>
    </source>
</evidence>
<dbReference type="KEGG" id="pmrn:116942107"/>
<name>A0AAJ7WTG9_PETMA</name>
<evidence type="ECO:0000259" key="1">
    <source>
        <dbReference type="PROSITE" id="PS50106"/>
    </source>
</evidence>
<dbReference type="SMART" id="SM00228">
    <property type="entry name" value="PDZ"/>
    <property type="match status" value="1"/>
</dbReference>
<accession>A0AAJ7WTG9</accession>
<dbReference type="InterPro" id="IPR001478">
    <property type="entry name" value="PDZ"/>
</dbReference>
<dbReference type="PANTHER" id="PTHR11324">
    <property type="entry name" value="IL16-RELATED"/>
    <property type="match status" value="1"/>
</dbReference>
<gene>
    <name evidence="3" type="primary">LOC116942107</name>
</gene>
<dbReference type="Pfam" id="PF00595">
    <property type="entry name" value="PDZ"/>
    <property type="match status" value="1"/>
</dbReference>